<organism evidence="4 5">
    <name type="scientific">Artemisia annua</name>
    <name type="common">Sweet wormwood</name>
    <dbReference type="NCBI Taxonomy" id="35608"/>
    <lineage>
        <taxon>Eukaryota</taxon>
        <taxon>Viridiplantae</taxon>
        <taxon>Streptophyta</taxon>
        <taxon>Embryophyta</taxon>
        <taxon>Tracheophyta</taxon>
        <taxon>Spermatophyta</taxon>
        <taxon>Magnoliopsida</taxon>
        <taxon>eudicotyledons</taxon>
        <taxon>Gunneridae</taxon>
        <taxon>Pentapetalae</taxon>
        <taxon>asterids</taxon>
        <taxon>campanulids</taxon>
        <taxon>Asterales</taxon>
        <taxon>Asteraceae</taxon>
        <taxon>Asteroideae</taxon>
        <taxon>Anthemideae</taxon>
        <taxon>Artemisiinae</taxon>
        <taxon>Artemisia</taxon>
    </lineage>
</organism>
<evidence type="ECO:0000256" key="2">
    <source>
        <dbReference type="ARBA" id="ARBA00022980"/>
    </source>
</evidence>
<evidence type="ECO:0000256" key="1">
    <source>
        <dbReference type="ARBA" id="ARBA00009269"/>
    </source>
</evidence>
<dbReference type="PROSITE" id="PS01105">
    <property type="entry name" value="RIBOSOMAL_L35AE"/>
    <property type="match status" value="1"/>
</dbReference>
<dbReference type="GO" id="GO:0005840">
    <property type="term" value="C:ribosome"/>
    <property type="evidence" value="ECO:0007669"/>
    <property type="project" value="UniProtKB-KW"/>
</dbReference>
<dbReference type="InterPro" id="IPR001780">
    <property type="entry name" value="Ribosomal_eL33"/>
</dbReference>
<dbReference type="AlphaFoldDB" id="A0A2U1Q3Y8"/>
<protein>
    <submittedName>
        <fullName evidence="4">Ribosomal protein L35A</fullName>
    </submittedName>
</protein>
<dbReference type="STRING" id="35608.A0A2U1Q3Y8"/>
<sequence length="290" mass="32758">MAYVYKANVKQNGSHYRCIWGKVTRPHGNIGIVRAKFKSNLPPKSMWMEQFSEATNVEIVKALLGAKDAMLKIRFHINQMGDAAGISAAIANSRTFEEVARLEKVDQALKSGQVPTYLLIGNTNATNKNYKEDEESNKAGESDDEVVKKVKTKSLKGKKKYMEQFSEATHVEIVKALLGAKDAMLKIRFHINQMGDAAGISAAIANSRTFEEVARLEKVDQALKSGQVPTYLLIGNTNATNKNYKKRMRKVTRLGKVMMEWLRKLKRRVSKERKRLSPSLKMKCPDKFYI</sequence>
<dbReference type="GO" id="GO:0006412">
    <property type="term" value="P:translation"/>
    <property type="evidence" value="ECO:0007669"/>
    <property type="project" value="InterPro"/>
</dbReference>
<comment type="caution">
    <text evidence="4">The sequence shown here is derived from an EMBL/GenBank/DDBJ whole genome shotgun (WGS) entry which is preliminary data.</text>
</comment>
<dbReference type="OrthoDB" id="504467at2759"/>
<dbReference type="SUPFAM" id="SSF50447">
    <property type="entry name" value="Translation proteins"/>
    <property type="match status" value="1"/>
</dbReference>
<gene>
    <name evidence="4" type="ORF">CTI12_AA077880</name>
</gene>
<accession>A0A2U1Q3Y8</accession>
<comment type="similarity">
    <text evidence="1">Belongs to the eukaryotic ribosomal protein eL33 family.</text>
</comment>
<dbReference type="GO" id="GO:0003735">
    <property type="term" value="F:structural constituent of ribosome"/>
    <property type="evidence" value="ECO:0007669"/>
    <property type="project" value="InterPro"/>
</dbReference>
<evidence type="ECO:0000256" key="3">
    <source>
        <dbReference type="ARBA" id="ARBA00023274"/>
    </source>
</evidence>
<dbReference type="GO" id="GO:1990904">
    <property type="term" value="C:ribonucleoprotein complex"/>
    <property type="evidence" value="ECO:0007669"/>
    <property type="project" value="UniProtKB-KW"/>
</dbReference>
<reference evidence="4 5" key="1">
    <citation type="journal article" date="2018" name="Mol. Plant">
        <title>The genome of Artemisia annua provides insight into the evolution of Asteraceae family and artemisinin biosynthesis.</title>
        <authorList>
            <person name="Shen Q."/>
            <person name="Zhang L."/>
            <person name="Liao Z."/>
            <person name="Wang S."/>
            <person name="Yan T."/>
            <person name="Shi P."/>
            <person name="Liu M."/>
            <person name="Fu X."/>
            <person name="Pan Q."/>
            <person name="Wang Y."/>
            <person name="Lv Z."/>
            <person name="Lu X."/>
            <person name="Zhang F."/>
            <person name="Jiang W."/>
            <person name="Ma Y."/>
            <person name="Chen M."/>
            <person name="Hao X."/>
            <person name="Li L."/>
            <person name="Tang Y."/>
            <person name="Lv G."/>
            <person name="Zhou Y."/>
            <person name="Sun X."/>
            <person name="Brodelius P.E."/>
            <person name="Rose J.K.C."/>
            <person name="Tang K."/>
        </authorList>
    </citation>
    <scope>NUCLEOTIDE SEQUENCE [LARGE SCALE GENOMIC DNA]</scope>
    <source>
        <strain evidence="5">cv. Huhao1</strain>
        <tissue evidence="4">Leaf</tissue>
    </source>
</reference>
<evidence type="ECO:0000313" key="4">
    <source>
        <dbReference type="EMBL" id="PWA92685.1"/>
    </source>
</evidence>
<evidence type="ECO:0000313" key="5">
    <source>
        <dbReference type="Proteomes" id="UP000245207"/>
    </source>
</evidence>
<dbReference type="EMBL" id="PKPP01000444">
    <property type="protein sequence ID" value="PWA92685.1"/>
    <property type="molecule type" value="Genomic_DNA"/>
</dbReference>
<dbReference type="InterPro" id="IPR018266">
    <property type="entry name" value="Ribosomal_eL33_CS"/>
</dbReference>
<name>A0A2U1Q3Y8_ARTAN</name>
<dbReference type="Proteomes" id="UP000245207">
    <property type="component" value="Unassembled WGS sequence"/>
</dbReference>
<dbReference type="Gene3D" id="2.40.10.190">
    <property type="entry name" value="translation elongation factor selb, chain A, domain 4"/>
    <property type="match status" value="1"/>
</dbReference>
<dbReference type="InterPro" id="IPR009000">
    <property type="entry name" value="Transl_B-barrel_sf"/>
</dbReference>
<keyword evidence="3" id="KW-0687">Ribonucleoprotein</keyword>
<dbReference type="Pfam" id="PF01247">
    <property type="entry name" value="Ribosomal_L35Ae"/>
    <property type="match status" value="1"/>
</dbReference>
<dbReference type="InterPro" id="IPR038661">
    <property type="entry name" value="Ribosomal_eL33_sf"/>
</dbReference>
<keyword evidence="2 4" id="KW-0689">Ribosomal protein</keyword>
<keyword evidence="5" id="KW-1185">Reference proteome</keyword>
<proteinExistence type="inferred from homology"/>
<dbReference type="PANTHER" id="PTHR10902">
    <property type="entry name" value="60S RIBOSOMAL PROTEIN L35A"/>
    <property type="match status" value="1"/>
</dbReference>